<dbReference type="GeneID" id="7824351"/>
<organism evidence="2 3">
    <name type="scientific">Tetrahymena thermophila (strain SB210)</name>
    <dbReference type="NCBI Taxonomy" id="312017"/>
    <lineage>
        <taxon>Eukaryota</taxon>
        <taxon>Sar</taxon>
        <taxon>Alveolata</taxon>
        <taxon>Ciliophora</taxon>
        <taxon>Intramacronucleata</taxon>
        <taxon>Oligohymenophorea</taxon>
        <taxon>Hymenostomatida</taxon>
        <taxon>Tetrahymenina</taxon>
        <taxon>Tetrahymenidae</taxon>
        <taxon>Tetrahymena</taxon>
    </lineage>
</organism>
<dbReference type="RefSeq" id="XP_001029043.1">
    <property type="nucleotide sequence ID" value="XM_001029043.1"/>
</dbReference>
<reference evidence="3" key="1">
    <citation type="journal article" date="2006" name="PLoS Biol.">
        <title>Macronuclear genome sequence of the ciliate Tetrahymena thermophila, a model eukaryote.</title>
        <authorList>
            <person name="Eisen J.A."/>
            <person name="Coyne R.S."/>
            <person name="Wu M."/>
            <person name="Wu D."/>
            <person name="Thiagarajan M."/>
            <person name="Wortman J.R."/>
            <person name="Badger J.H."/>
            <person name="Ren Q."/>
            <person name="Amedeo P."/>
            <person name="Jones K.M."/>
            <person name="Tallon L.J."/>
            <person name="Delcher A.L."/>
            <person name="Salzberg S.L."/>
            <person name="Silva J.C."/>
            <person name="Haas B.J."/>
            <person name="Majoros W.H."/>
            <person name="Farzad M."/>
            <person name="Carlton J.M."/>
            <person name="Smith R.K. Jr."/>
            <person name="Garg J."/>
            <person name="Pearlman R.E."/>
            <person name="Karrer K.M."/>
            <person name="Sun L."/>
            <person name="Manning G."/>
            <person name="Elde N.C."/>
            <person name="Turkewitz A.P."/>
            <person name="Asai D.J."/>
            <person name="Wilkes D.E."/>
            <person name="Wang Y."/>
            <person name="Cai H."/>
            <person name="Collins K."/>
            <person name="Stewart B.A."/>
            <person name="Lee S.R."/>
            <person name="Wilamowska K."/>
            <person name="Weinberg Z."/>
            <person name="Ruzzo W.L."/>
            <person name="Wloga D."/>
            <person name="Gaertig J."/>
            <person name="Frankel J."/>
            <person name="Tsao C.-C."/>
            <person name="Gorovsky M.A."/>
            <person name="Keeling P.J."/>
            <person name="Waller R.F."/>
            <person name="Patron N.J."/>
            <person name="Cherry J.M."/>
            <person name="Stover N.A."/>
            <person name="Krieger C.J."/>
            <person name="del Toro C."/>
            <person name="Ryder H.F."/>
            <person name="Williamson S.C."/>
            <person name="Barbeau R.A."/>
            <person name="Hamilton E.P."/>
            <person name="Orias E."/>
        </authorList>
    </citation>
    <scope>NUCLEOTIDE SEQUENCE [LARGE SCALE GENOMIC DNA]</scope>
    <source>
        <strain evidence="3">SB210</strain>
    </source>
</reference>
<dbReference type="KEGG" id="tet:TTHERM_01892110"/>
<feature type="compositionally biased region" description="Polar residues" evidence="1">
    <location>
        <begin position="42"/>
        <end position="57"/>
    </location>
</feature>
<dbReference type="AlphaFoldDB" id="Q227B4"/>
<protein>
    <submittedName>
        <fullName evidence="2">Uncharacterized protein</fullName>
    </submittedName>
</protein>
<keyword evidence="3" id="KW-1185">Reference proteome</keyword>
<evidence type="ECO:0000313" key="3">
    <source>
        <dbReference type="Proteomes" id="UP000009168"/>
    </source>
</evidence>
<evidence type="ECO:0000313" key="2">
    <source>
        <dbReference type="EMBL" id="EAR81380.1"/>
    </source>
</evidence>
<proteinExistence type="predicted"/>
<gene>
    <name evidence="2" type="ORF">TTHERM_01892110</name>
</gene>
<evidence type="ECO:0000256" key="1">
    <source>
        <dbReference type="SAM" id="MobiDB-lite"/>
    </source>
</evidence>
<feature type="region of interest" description="Disordered" evidence="1">
    <location>
        <begin position="42"/>
        <end position="74"/>
    </location>
</feature>
<sequence>MQKSSQQPRANSNNNSFSLCDNFVDENINNIAHSNSLQLNQQIDKNSQTSSQKNYEIQQQQQLQRRSKVSQLNL</sequence>
<dbReference type="EMBL" id="GG662370">
    <property type="protein sequence ID" value="EAR81380.1"/>
    <property type="molecule type" value="Genomic_DNA"/>
</dbReference>
<accession>Q227B4</accession>
<dbReference type="InParanoid" id="Q227B4"/>
<name>Q227B4_TETTS</name>
<dbReference type="HOGENOM" id="CLU_2693251_0_0_1"/>
<dbReference type="Proteomes" id="UP000009168">
    <property type="component" value="Unassembled WGS sequence"/>
</dbReference>